<dbReference type="OMA" id="IPRYDKC"/>
<dbReference type="Gene3D" id="3.30.420.10">
    <property type="entry name" value="Ribonuclease H-like superfamily/Ribonuclease H"/>
    <property type="match status" value="1"/>
</dbReference>
<dbReference type="STRING" id="283909.R7T5Z8"/>
<organism evidence="1">
    <name type="scientific">Capitella teleta</name>
    <name type="common">Polychaete worm</name>
    <dbReference type="NCBI Taxonomy" id="283909"/>
    <lineage>
        <taxon>Eukaryota</taxon>
        <taxon>Metazoa</taxon>
        <taxon>Spiralia</taxon>
        <taxon>Lophotrochozoa</taxon>
        <taxon>Annelida</taxon>
        <taxon>Polychaeta</taxon>
        <taxon>Sedentaria</taxon>
        <taxon>Scolecida</taxon>
        <taxon>Capitellidae</taxon>
        <taxon>Capitella</taxon>
    </lineage>
</organism>
<dbReference type="EMBL" id="AMQN01015256">
    <property type="status" value="NOT_ANNOTATED_CDS"/>
    <property type="molecule type" value="Genomic_DNA"/>
</dbReference>
<dbReference type="Proteomes" id="UP000014760">
    <property type="component" value="Unassembled WGS sequence"/>
</dbReference>
<protein>
    <submittedName>
        <fullName evidence="1 2">Uncharacterized protein</fullName>
    </submittedName>
</protein>
<feature type="non-terminal residue" evidence="1">
    <location>
        <position position="1"/>
    </location>
</feature>
<dbReference type="GO" id="GO:0003676">
    <property type="term" value="F:nucleic acid binding"/>
    <property type="evidence" value="ECO:0007669"/>
    <property type="project" value="InterPro"/>
</dbReference>
<name>R7T5Z8_CAPTE</name>
<reference evidence="3" key="1">
    <citation type="submission" date="2012-12" db="EMBL/GenBank/DDBJ databases">
        <authorList>
            <person name="Hellsten U."/>
            <person name="Grimwood J."/>
            <person name="Chapman J.A."/>
            <person name="Shapiro H."/>
            <person name="Aerts A."/>
            <person name="Otillar R.P."/>
            <person name="Terry A.Y."/>
            <person name="Boore J.L."/>
            <person name="Simakov O."/>
            <person name="Marletaz F."/>
            <person name="Cho S.-J."/>
            <person name="Edsinger-Gonzales E."/>
            <person name="Havlak P."/>
            <person name="Kuo D.-H."/>
            <person name="Larsson T."/>
            <person name="Lv J."/>
            <person name="Arendt D."/>
            <person name="Savage R."/>
            <person name="Osoegawa K."/>
            <person name="de Jong P."/>
            <person name="Lindberg D.R."/>
            <person name="Seaver E.C."/>
            <person name="Weisblat D.A."/>
            <person name="Putnam N.H."/>
            <person name="Grigoriev I.V."/>
            <person name="Rokhsar D.S."/>
        </authorList>
    </citation>
    <scope>NUCLEOTIDE SEQUENCE</scope>
    <source>
        <strain evidence="3">I ESC-2004</strain>
    </source>
</reference>
<reference evidence="1 3" key="2">
    <citation type="journal article" date="2013" name="Nature">
        <title>Insights into bilaterian evolution from three spiralian genomes.</title>
        <authorList>
            <person name="Simakov O."/>
            <person name="Marletaz F."/>
            <person name="Cho S.J."/>
            <person name="Edsinger-Gonzales E."/>
            <person name="Havlak P."/>
            <person name="Hellsten U."/>
            <person name="Kuo D.H."/>
            <person name="Larsson T."/>
            <person name="Lv J."/>
            <person name="Arendt D."/>
            <person name="Savage R."/>
            <person name="Osoegawa K."/>
            <person name="de Jong P."/>
            <person name="Grimwood J."/>
            <person name="Chapman J.A."/>
            <person name="Shapiro H."/>
            <person name="Aerts A."/>
            <person name="Otillar R.P."/>
            <person name="Terry A.Y."/>
            <person name="Boore J.L."/>
            <person name="Grigoriev I.V."/>
            <person name="Lindberg D.R."/>
            <person name="Seaver E.C."/>
            <person name="Weisblat D.A."/>
            <person name="Putnam N.H."/>
            <person name="Rokhsar D.S."/>
        </authorList>
    </citation>
    <scope>NUCLEOTIDE SEQUENCE</scope>
    <source>
        <strain evidence="1 3">I ESC-2004</strain>
    </source>
</reference>
<keyword evidence="3" id="KW-1185">Reference proteome</keyword>
<dbReference type="InterPro" id="IPR052709">
    <property type="entry name" value="Transposase-MT_Hybrid"/>
</dbReference>
<evidence type="ECO:0000313" key="3">
    <source>
        <dbReference type="Proteomes" id="UP000014760"/>
    </source>
</evidence>
<dbReference type="OrthoDB" id="10065579at2759"/>
<dbReference type="EnsemblMetazoa" id="CapteT97020">
    <property type="protein sequence ID" value="CapteP97020"/>
    <property type="gene ID" value="CapteG97020"/>
</dbReference>
<dbReference type="HOGENOM" id="CLU_178182_0_0_1"/>
<evidence type="ECO:0000313" key="2">
    <source>
        <dbReference type="EnsemblMetazoa" id="CapteP97020"/>
    </source>
</evidence>
<gene>
    <name evidence="1" type="ORF">CAPTEDRAFT_97020</name>
</gene>
<dbReference type="InterPro" id="IPR036397">
    <property type="entry name" value="RNaseH_sf"/>
</dbReference>
<sequence length="104" mass="11799">VEYMEKGTPIKGAYYVKLLEIVCVAINEKRHGLFARGQRLQQNNSPSRNSHIAVASDRMCGFEILFHPLQSPGPTTCNYKPFGNLKNTIRGRRFASNNEQIWAC</sequence>
<dbReference type="EMBL" id="KB311741">
    <property type="protein sequence ID" value="ELT88663.1"/>
    <property type="molecule type" value="Genomic_DNA"/>
</dbReference>
<reference evidence="2" key="3">
    <citation type="submission" date="2015-06" db="UniProtKB">
        <authorList>
            <consortium name="EnsemblMetazoa"/>
        </authorList>
    </citation>
    <scope>IDENTIFICATION</scope>
</reference>
<evidence type="ECO:0000313" key="1">
    <source>
        <dbReference type="EMBL" id="ELT88663.1"/>
    </source>
</evidence>
<dbReference type="PANTHER" id="PTHR46060">
    <property type="entry name" value="MARINER MOS1 TRANSPOSASE-LIKE PROTEIN"/>
    <property type="match status" value="1"/>
</dbReference>
<dbReference type="AlphaFoldDB" id="R7T5Z8"/>
<accession>R7T5Z8</accession>
<dbReference type="PANTHER" id="PTHR46060:SF1">
    <property type="entry name" value="MARINER MOS1 TRANSPOSASE-LIKE PROTEIN"/>
    <property type="match status" value="1"/>
</dbReference>
<proteinExistence type="predicted"/>